<evidence type="ECO:0000256" key="1">
    <source>
        <dbReference type="ARBA" id="ARBA00009802"/>
    </source>
</evidence>
<evidence type="ECO:0000256" key="3">
    <source>
        <dbReference type="SAM" id="Phobius"/>
    </source>
</evidence>
<accession>A0A8H6T1R6</accession>
<name>A0A8H6T1R6_9AGAR</name>
<reference evidence="4" key="1">
    <citation type="submission" date="2020-05" db="EMBL/GenBank/DDBJ databases">
        <title>Mycena genomes resolve the evolution of fungal bioluminescence.</title>
        <authorList>
            <person name="Tsai I.J."/>
        </authorList>
    </citation>
    <scope>NUCLEOTIDE SEQUENCE</scope>
    <source>
        <strain evidence="4">171206Taipei</strain>
    </source>
</reference>
<keyword evidence="3" id="KW-0472">Membrane</keyword>
<organism evidence="4 5">
    <name type="scientific">Mycena indigotica</name>
    <dbReference type="NCBI Taxonomy" id="2126181"/>
    <lineage>
        <taxon>Eukaryota</taxon>
        <taxon>Fungi</taxon>
        <taxon>Dikarya</taxon>
        <taxon>Basidiomycota</taxon>
        <taxon>Agaricomycotina</taxon>
        <taxon>Agaricomycetes</taxon>
        <taxon>Agaricomycetidae</taxon>
        <taxon>Agaricales</taxon>
        <taxon>Marasmiineae</taxon>
        <taxon>Mycenaceae</taxon>
        <taxon>Mycena</taxon>
    </lineage>
</organism>
<comment type="caution">
    <text evidence="4">The sequence shown here is derived from an EMBL/GenBank/DDBJ whole genome shotgun (WGS) entry which is preliminary data.</text>
</comment>
<dbReference type="InterPro" id="IPR001387">
    <property type="entry name" value="Cro/C1-type_HTH"/>
</dbReference>
<dbReference type="GeneID" id="59343144"/>
<dbReference type="SUPFAM" id="SSF47413">
    <property type="entry name" value="lambda repressor-like DNA-binding domains"/>
    <property type="match status" value="1"/>
</dbReference>
<keyword evidence="3" id="KW-1133">Transmembrane helix</keyword>
<dbReference type="Gene3D" id="1.10.260.40">
    <property type="entry name" value="lambda repressor-like DNA-binding domains"/>
    <property type="match status" value="1"/>
</dbReference>
<dbReference type="GO" id="GO:0003677">
    <property type="term" value="F:DNA binding"/>
    <property type="evidence" value="ECO:0007669"/>
    <property type="project" value="InterPro"/>
</dbReference>
<evidence type="ECO:0000313" key="4">
    <source>
        <dbReference type="EMBL" id="KAF7310063.1"/>
    </source>
</evidence>
<proteinExistence type="inferred from homology"/>
<comment type="similarity">
    <text evidence="1">Belongs to the MBF1 family.</text>
</comment>
<sequence>MDTQTYASTFDQIRVAPFLTFISSVFSLFSAYHSTNASVAASFYLFVMFFSQRSISRFAITLLTISSFVFAAPLPAEQALGTRTLPDLINPMDNITLKSRKLTARRIAATATQARINKALTQEQLAAKAGVPLANVVSVENFRVTKVNLRKIERVLGLRLTLPRRAVDEDTAYMEEELE</sequence>
<dbReference type="RefSeq" id="XP_037223513.1">
    <property type="nucleotide sequence ID" value="XM_037360628.1"/>
</dbReference>
<feature type="transmembrane region" description="Helical" evidence="3">
    <location>
        <begin position="20"/>
        <end position="46"/>
    </location>
</feature>
<evidence type="ECO:0000313" key="5">
    <source>
        <dbReference type="Proteomes" id="UP000636479"/>
    </source>
</evidence>
<dbReference type="CDD" id="cd00093">
    <property type="entry name" value="HTH_XRE"/>
    <property type="match status" value="1"/>
</dbReference>
<dbReference type="InterPro" id="IPR010982">
    <property type="entry name" value="Lambda_DNA-bd_dom_sf"/>
</dbReference>
<evidence type="ECO:0000256" key="2">
    <source>
        <dbReference type="ARBA" id="ARBA00035107"/>
    </source>
</evidence>
<dbReference type="EMBL" id="JACAZF010000003">
    <property type="protein sequence ID" value="KAF7310063.1"/>
    <property type="molecule type" value="Genomic_DNA"/>
</dbReference>
<dbReference type="Proteomes" id="UP000636479">
    <property type="component" value="Unassembled WGS sequence"/>
</dbReference>
<gene>
    <name evidence="4" type="ORF">MIND_00379300</name>
</gene>
<keyword evidence="5" id="KW-1185">Reference proteome</keyword>
<feature type="transmembrane region" description="Helical" evidence="3">
    <location>
        <begin position="58"/>
        <end position="76"/>
    </location>
</feature>
<dbReference type="AlphaFoldDB" id="A0A8H6T1R6"/>
<keyword evidence="3" id="KW-0812">Transmembrane</keyword>
<protein>
    <submittedName>
        <fullName evidence="4">Uncharacterized protein</fullName>
    </submittedName>
</protein>
<comment type="function">
    <text evidence="2">Transcriptional coactivator that stimulates GCN4-dependent transcriptional activity by bridging the DNA-binding region of GCN4 and TBP (SPT15), thereby recruiting TBP to GCN4-bound promoters. Involved in induction of the ribosome quality control (RQC) pathway; a pathway that degrades nascent peptide chains during problematic translation. Required to prevent stalled ribosomes from frameshifting.</text>
</comment>